<accession>A0A2A2JY60</accession>
<feature type="compositionally biased region" description="Low complexity" evidence="1">
    <location>
        <begin position="53"/>
        <end position="62"/>
    </location>
</feature>
<evidence type="ECO:0000313" key="3">
    <source>
        <dbReference type="Proteomes" id="UP000218231"/>
    </source>
</evidence>
<comment type="caution">
    <text evidence="2">The sequence shown here is derived from an EMBL/GenBank/DDBJ whole genome shotgun (WGS) entry which is preliminary data.</text>
</comment>
<keyword evidence="3" id="KW-1185">Reference proteome</keyword>
<dbReference type="AlphaFoldDB" id="A0A2A2JY60"/>
<organism evidence="2 3">
    <name type="scientific">Diploscapter pachys</name>
    <dbReference type="NCBI Taxonomy" id="2018661"/>
    <lineage>
        <taxon>Eukaryota</taxon>
        <taxon>Metazoa</taxon>
        <taxon>Ecdysozoa</taxon>
        <taxon>Nematoda</taxon>
        <taxon>Chromadorea</taxon>
        <taxon>Rhabditida</taxon>
        <taxon>Rhabditina</taxon>
        <taxon>Rhabditomorpha</taxon>
        <taxon>Rhabditoidea</taxon>
        <taxon>Rhabditidae</taxon>
        <taxon>Diploscapter</taxon>
    </lineage>
</organism>
<reference evidence="2 3" key="1">
    <citation type="journal article" date="2017" name="Curr. Biol.">
        <title>Genome architecture and evolution of a unichromosomal asexual nematode.</title>
        <authorList>
            <person name="Fradin H."/>
            <person name="Zegar C."/>
            <person name="Gutwein M."/>
            <person name="Lucas J."/>
            <person name="Kovtun M."/>
            <person name="Corcoran D."/>
            <person name="Baugh L.R."/>
            <person name="Kiontke K."/>
            <person name="Gunsalus K."/>
            <person name="Fitch D.H."/>
            <person name="Piano F."/>
        </authorList>
    </citation>
    <scope>NUCLEOTIDE SEQUENCE [LARGE SCALE GENOMIC DNA]</scope>
    <source>
        <strain evidence="2">PF1309</strain>
    </source>
</reference>
<gene>
    <name evidence="2" type="ORF">WR25_14114</name>
</gene>
<name>A0A2A2JY60_9BILA</name>
<evidence type="ECO:0000313" key="2">
    <source>
        <dbReference type="EMBL" id="PAV66608.1"/>
    </source>
</evidence>
<dbReference type="Proteomes" id="UP000218231">
    <property type="component" value="Unassembled WGS sequence"/>
</dbReference>
<sequence length="75" mass="8047">MPKLPAMAHVAPPPITPAPPRWDSTGGPSDHNLSSTSSTSSAPNGRRAPESPPRLALRPSLPRVHKPRSQYPRKP</sequence>
<evidence type="ECO:0000256" key="1">
    <source>
        <dbReference type="SAM" id="MobiDB-lite"/>
    </source>
</evidence>
<feature type="region of interest" description="Disordered" evidence="1">
    <location>
        <begin position="1"/>
        <end position="75"/>
    </location>
</feature>
<feature type="compositionally biased region" description="Basic residues" evidence="1">
    <location>
        <begin position="63"/>
        <end position="75"/>
    </location>
</feature>
<proteinExistence type="predicted"/>
<dbReference type="EMBL" id="LIAE01010075">
    <property type="protein sequence ID" value="PAV66608.1"/>
    <property type="molecule type" value="Genomic_DNA"/>
</dbReference>
<feature type="compositionally biased region" description="Pro residues" evidence="1">
    <location>
        <begin position="11"/>
        <end position="20"/>
    </location>
</feature>
<protein>
    <submittedName>
        <fullName evidence="2">Uncharacterized protein</fullName>
    </submittedName>
</protein>